<keyword evidence="2" id="KW-1185">Reference proteome</keyword>
<accession>A0A448X8Z2</accession>
<proteinExistence type="predicted"/>
<organism evidence="1 2">
    <name type="scientific">Protopolystoma xenopodis</name>
    <dbReference type="NCBI Taxonomy" id="117903"/>
    <lineage>
        <taxon>Eukaryota</taxon>
        <taxon>Metazoa</taxon>
        <taxon>Spiralia</taxon>
        <taxon>Lophotrochozoa</taxon>
        <taxon>Platyhelminthes</taxon>
        <taxon>Monogenea</taxon>
        <taxon>Polyopisthocotylea</taxon>
        <taxon>Polystomatidea</taxon>
        <taxon>Polystomatidae</taxon>
        <taxon>Protopolystoma</taxon>
    </lineage>
</organism>
<comment type="caution">
    <text evidence="1">The sequence shown here is derived from an EMBL/GenBank/DDBJ whole genome shotgun (WGS) entry which is preliminary data.</text>
</comment>
<dbReference type="Proteomes" id="UP000784294">
    <property type="component" value="Unassembled WGS sequence"/>
</dbReference>
<gene>
    <name evidence="1" type="ORF">PXEA_LOCUS24573</name>
</gene>
<evidence type="ECO:0000313" key="1">
    <source>
        <dbReference type="EMBL" id="VEL31133.1"/>
    </source>
</evidence>
<reference evidence="1" key="1">
    <citation type="submission" date="2018-11" db="EMBL/GenBank/DDBJ databases">
        <authorList>
            <consortium name="Pathogen Informatics"/>
        </authorList>
    </citation>
    <scope>NUCLEOTIDE SEQUENCE</scope>
</reference>
<name>A0A448X8Z2_9PLAT</name>
<dbReference type="AlphaFoldDB" id="A0A448X8Z2"/>
<dbReference type="EMBL" id="CAAALY010119068">
    <property type="protein sequence ID" value="VEL31133.1"/>
    <property type="molecule type" value="Genomic_DNA"/>
</dbReference>
<sequence>MDPICSSDVPDLQECLFSCSSDSFTSGAEEIDEKANFAQLHRLLSVSTEGLLAPEQCPSSSQLIVCLLPSKNSPTELQTDHNAPRTPLTTSLLLHKVTLIASFFALLTKQSDSSWHRDRLKGSLADPEEIKPSLNAIDHSAIEHSSDAEAKCDKSQIGCVLPCHSEGFDYFASSTSHKQTSVNMMARDSGN</sequence>
<protein>
    <submittedName>
        <fullName evidence="1">Uncharacterized protein</fullName>
    </submittedName>
</protein>
<evidence type="ECO:0000313" key="2">
    <source>
        <dbReference type="Proteomes" id="UP000784294"/>
    </source>
</evidence>